<reference evidence="1 2" key="1">
    <citation type="submission" date="2015-04" db="EMBL/GenBank/DDBJ databases">
        <title>Complete genome sequence of Schizopora paradoxa KUC8140, a cosmopolitan wood degrader in East Asia.</title>
        <authorList>
            <consortium name="DOE Joint Genome Institute"/>
            <person name="Min B."/>
            <person name="Park H."/>
            <person name="Jang Y."/>
            <person name="Kim J.-J."/>
            <person name="Kim K.H."/>
            <person name="Pangilinan J."/>
            <person name="Lipzen A."/>
            <person name="Riley R."/>
            <person name="Grigoriev I.V."/>
            <person name="Spatafora J.W."/>
            <person name="Choi I.-G."/>
        </authorList>
    </citation>
    <scope>NUCLEOTIDE SEQUENCE [LARGE SCALE GENOMIC DNA]</scope>
    <source>
        <strain evidence="1 2">KUC8140</strain>
    </source>
</reference>
<gene>
    <name evidence="1" type="ORF">SCHPADRAFT_996292</name>
</gene>
<sequence length="181" mass="20798">MSIFKSENVTEIACAMRLEDYVWKDQLAIVALYTRNGVASSNFAKLFVDLANATKNTFADLRFYAVEWMKLDQRDIAMFGVIVKDTDVVNFPQVIFYCKNERRKVVAGLDETMSQMKEIFKDFIPQAKNYNGIFQKYMKIEDGGHKPKFPMISQQARRSVNPSRKSETVVDTITLQAPVQT</sequence>
<evidence type="ECO:0008006" key="3">
    <source>
        <dbReference type="Google" id="ProtNLM"/>
    </source>
</evidence>
<dbReference type="AlphaFoldDB" id="A0A0H2RSZ2"/>
<name>A0A0H2RSZ2_9AGAM</name>
<proteinExistence type="predicted"/>
<dbReference type="EMBL" id="KQ085937">
    <property type="protein sequence ID" value="KLO14924.1"/>
    <property type="molecule type" value="Genomic_DNA"/>
</dbReference>
<dbReference type="Proteomes" id="UP000053477">
    <property type="component" value="Unassembled WGS sequence"/>
</dbReference>
<accession>A0A0H2RSZ2</accession>
<keyword evidence="2" id="KW-1185">Reference proteome</keyword>
<evidence type="ECO:0000313" key="2">
    <source>
        <dbReference type="Proteomes" id="UP000053477"/>
    </source>
</evidence>
<organism evidence="1 2">
    <name type="scientific">Schizopora paradoxa</name>
    <dbReference type="NCBI Taxonomy" id="27342"/>
    <lineage>
        <taxon>Eukaryota</taxon>
        <taxon>Fungi</taxon>
        <taxon>Dikarya</taxon>
        <taxon>Basidiomycota</taxon>
        <taxon>Agaricomycotina</taxon>
        <taxon>Agaricomycetes</taxon>
        <taxon>Hymenochaetales</taxon>
        <taxon>Schizoporaceae</taxon>
        <taxon>Schizopora</taxon>
    </lineage>
</organism>
<protein>
    <recommendedName>
        <fullName evidence="3">Thioredoxin-like protein</fullName>
    </recommendedName>
</protein>
<evidence type="ECO:0000313" key="1">
    <source>
        <dbReference type="EMBL" id="KLO14924.1"/>
    </source>
</evidence>
<dbReference type="InParanoid" id="A0A0H2RSZ2"/>